<dbReference type="UniPathway" id="UPA00219"/>
<dbReference type="PANTHER" id="PTHR21198:SF2">
    <property type="entry name" value="GLUTAMATE RACEMASE"/>
    <property type="match status" value="1"/>
</dbReference>
<feature type="binding site" evidence="7">
    <location>
        <begin position="8"/>
        <end position="9"/>
    </location>
    <ligand>
        <name>substrate</name>
    </ligand>
</feature>
<dbReference type="InterPro" id="IPR033134">
    <property type="entry name" value="Asp/Glu_racemase_AS_2"/>
</dbReference>
<comment type="pathway">
    <text evidence="7">Cell wall biogenesis; peptidoglycan biosynthesis.</text>
</comment>
<dbReference type="GO" id="GO:0071555">
    <property type="term" value="P:cell wall organization"/>
    <property type="evidence" value="ECO:0007669"/>
    <property type="project" value="UniProtKB-KW"/>
</dbReference>
<feature type="active site" description="Proton donor/acceptor" evidence="7">
    <location>
        <position position="72"/>
    </location>
</feature>
<protein>
    <recommendedName>
        <fullName evidence="2 7">Glutamate racemase</fullName>
        <ecNumber evidence="2 7">5.1.1.3</ecNumber>
    </recommendedName>
</protein>
<dbReference type="PANTHER" id="PTHR21198">
    <property type="entry name" value="GLUTAMATE RACEMASE"/>
    <property type="match status" value="1"/>
</dbReference>
<dbReference type="Proteomes" id="UP000268033">
    <property type="component" value="Unassembled WGS sequence"/>
</dbReference>
<keyword evidence="3 7" id="KW-0133">Cell shape</keyword>
<dbReference type="GO" id="GO:0008881">
    <property type="term" value="F:glutamate racemase activity"/>
    <property type="evidence" value="ECO:0007669"/>
    <property type="project" value="UniProtKB-UniRule"/>
</dbReference>
<dbReference type="AlphaFoldDB" id="A0A3N1NGD6"/>
<organism evidence="8 9">
    <name type="scientific">Gallaecimonas pentaromativorans</name>
    <dbReference type="NCBI Taxonomy" id="584787"/>
    <lineage>
        <taxon>Bacteria</taxon>
        <taxon>Pseudomonadati</taxon>
        <taxon>Pseudomonadota</taxon>
        <taxon>Gammaproteobacteria</taxon>
        <taxon>Enterobacterales</taxon>
        <taxon>Gallaecimonadaceae</taxon>
        <taxon>Gallaecimonas</taxon>
    </lineage>
</organism>
<dbReference type="InterPro" id="IPR018187">
    <property type="entry name" value="Asp/Glu_racemase_AS_1"/>
</dbReference>
<feature type="binding site" evidence="7">
    <location>
        <begin position="184"/>
        <end position="185"/>
    </location>
    <ligand>
        <name>substrate</name>
    </ligand>
</feature>
<evidence type="ECO:0000256" key="4">
    <source>
        <dbReference type="ARBA" id="ARBA00022984"/>
    </source>
</evidence>
<evidence type="ECO:0000256" key="3">
    <source>
        <dbReference type="ARBA" id="ARBA00022960"/>
    </source>
</evidence>
<feature type="active site" description="Proton donor/acceptor" evidence="7">
    <location>
        <position position="183"/>
    </location>
</feature>
<comment type="caution">
    <text evidence="8">The sequence shown here is derived from an EMBL/GenBank/DDBJ whole genome shotgun (WGS) entry which is preliminary data.</text>
</comment>
<comment type="function">
    <text evidence="7">Provides the (R)-glutamate required for cell wall biosynthesis.</text>
</comment>
<dbReference type="PROSITE" id="PS00924">
    <property type="entry name" value="ASP_GLU_RACEMASE_2"/>
    <property type="match status" value="1"/>
</dbReference>
<evidence type="ECO:0000256" key="5">
    <source>
        <dbReference type="ARBA" id="ARBA00023235"/>
    </source>
</evidence>
<dbReference type="InterPro" id="IPR001920">
    <property type="entry name" value="Asp/Glu_race"/>
</dbReference>
<keyword evidence="9" id="KW-1185">Reference proteome</keyword>
<feature type="binding site" evidence="7">
    <location>
        <begin position="73"/>
        <end position="74"/>
    </location>
    <ligand>
        <name>substrate</name>
    </ligand>
</feature>
<dbReference type="GO" id="GO:0008360">
    <property type="term" value="P:regulation of cell shape"/>
    <property type="evidence" value="ECO:0007669"/>
    <property type="project" value="UniProtKB-KW"/>
</dbReference>
<dbReference type="SUPFAM" id="SSF53681">
    <property type="entry name" value="Aspartate/glutamate racemase"/>
    <property type="match status" value="2"/>
</dbReference>
<feature type="binding site" evidence="7">
    <location>
        <begin position="40"/>
        <end position="41"/>
    </location>
    <ligand>
        <name>substrate</name>
    </ligand>
</feature>
<dbReference type="Gene3D" id="3.40.50.1860">
    <property type="match status" value="2"/>
</dbReference>
<keyword evidence="5 7" id="KW-0413">Isomerase</keyword>
<proteinExistence type="inferred from homology"/>
<evidence type="ECO:0000256" key="6">
    <source>
        <dbReference type="ARBA" id="ARBA00023316"/>
    </source>
</evidence>
<evidence type="ECO:0000256" key="1">
    <source>
        <dbReference type="ARBA" id="ARBA00001602"/>
    </source>
</evidence>
<evidence type="ECO:0000256" key="7">
    <source>
        <dbReference type="HAMAP-Rule" id="MF_00258"/>
    </source>
</evidence>
<keyword evidence="4 7" id="KW-0573">Peptidoglycan synthesis</keyword>
<evidence type="ECO:0000313" key="8">
    <source>
        <dbReference type="EMBL" id="ROQ18944.1"/>
    </source>
</evidence>
<dbReference type="EMBL" id="RJUL01000013">
    <property type="protein sequence ID" value="ROQ18944.1"/>
    <property type="molecule type" value="Genomic_DNA"/>
</dbReference>
<comment type="catalytic activity">
    <reaction evidence="1 7">
        <text>L-glutamate = D-glutamate</text>
        <dbReference type="Rhea" id="RHEA:12813"/>
        <dbReference type="ChEBI" id="CHEBI:29985"/>
        <dbReference type="ChEBI" id="CHEBI:29986"/>
        <dbReference type="EC" id="5.1.1.3"/>
    </reaction>
</comment>
<dbReference type="EC" id="5.1.1.3" evidence="2 7"/>
<dbReference type="FunFam" id="3.40.50.1860:FF:000001">
    <property type="entry name" value="Glutamate racemase"/>
    <property type="match status" value="1"/>
</dbReference>
<gene>
    <name evidence="7" type="primary">murI</name>
    <name evidence="8" type="ORF">EDC28_11360</name>
</gene>
<reference evidence="8 9" key="1">
    <citation type="submission" date="2018-11" db="EMBL/GenBank/DDBJ databases">
        <title>Genomic Encyclopedia of Type Strains, Phase IV (KMG-IV): sequencing the most valuable type-strain genomes for metagenomic binning, comparative biology and taxonomic classification.</title>
        <authorList>
            <person name="Goeker M."/>
        </authorList>
    </citation>
    <scope>NUCLEOTIDE SEQUENCE [LARGE SCALE GENOMIC DNA]</scope>
    <source>
        <strain evidence="8 9">DSM 21945</strain>
    </source>
</reference>
<dbReference type="PROSITE" id="PS00923">
    <property type="entry name" value="ASP_GLU_RACEMASE_1"/>
    <property type="match status" value="1"/>
</dbReference>
<dbReference type="STRING" id="584787.GCA_001247655_03295"/>
<evidence type="ECO:0000313" key="9">
    <source>
        <dbReference type="Proteomes" id="UP000268033"/>
    </source>
</evidence>
<dbReference type="InterPro" id="IPR004391">
    <property type="entry name" value="Glu_race"/>
</dbReference>
<dbReference type="RefSeq" id="WP_123422663.1">
    <property type="nucleotide sequence ID" value="NZ_RJUL01000013.1"/>
</dbReference>
<dbReference type="InterPro" id="IPR015942">
    <property type="entry name" value="Asp/Glu/hydantoin_racemase"/>
</dbReference>
<name>A0A3N1NGD6_9GAMM</name>
<dbReference type="HAMAP" id="MF_00258">
    <property type="entry name" value="Glu_racemase"/>
    <property type="match status" value="1"/>
</dbReference>
<evidence type="ECO:0000256" key="2">
    <source>
        <dbReference type="ARBA" id="ARBA00013090"/>
    </source>
</evidence>
<comment type="similarity">
    <text evidence="7">Belongs to the aspartate/glutamate racemases family.</text>
</comment>
<accession>A0A3N1NGD6</accession>
<dbReference type="GO" id="GO:0009252">
    <property type="term" value="P:peptidoglycan biosynthetic process"/>
    <property type="evidence" value="ECO:0007669"/>
    <property type="project" value="UniProtKB-UniRule"/>
</dbReference>
<sequence length="264" mass="28352">MSQLLFFDSGVGGLSIWQQVHQALPGVEAVYAMDDAAFPYGELSESVLVERVLAVFDAVTQRHDISLAVVACNTASTLVLPHLRQRFSFPVVGVVPAIKPAARLTRNGVIGLLATPGTVNRPYTHQLEADFAAGKQVLRLGSSELVTMAEAKLRGQELDIDRLADILAPWLQAPKPDTVVLGCTHFPLVKEELAKVLGSDVTLVDSGEAIARRVRSLLPAGAGNKKGGLSHLYHTASSPKGLELLRAWLQESALPEYLPLYSSS</sequence>
<dbReference type="Pfam" id="PF01177">
    <property type="entry name" value="Asp_Glu_race"/>
    <property type="match status" value="1"/>
</dbReference>
<keyword evidence="6 7" id="KW-0961">Cell wall biogenesis/degradation</keyword>
<dbReference type="NCBIfam" id="TIGR00067">
    <property type="entry name" value="glut_race"/>
    <property type="match status" value="1"/>
</dbReference>